<dbReference type="EC" id="2.7.13.3" evidence="2"/>
<protein>
    <recommendedName>
        <fullName evidence="2">histidine kinase</fullName>
        <ecNumber evidence="2">2.7.13.3</ecNumber>
    </recommendedName>
</protein>
<dbReference type="PROSITE" id="PS50112">
    <property type="entry name" value="PAS"/>
    <property type="match status" value="1"/>
</dbReference>
<evidence type="ECO:0000256" key="6">
    <source>
        <dbReference type="ARBA" id="ARBA00022777"/>
    </source>
</evidence>
<dbReference type="SMART" id="SM00091">
    <property type="entry name" value="PAS"/>
    <property type="match status" value="1"/>
</dbReference>
<evidence type="ECO:0000256" key="3">
    <source>
        <dbReference type="ARBA" id="ARBA00022553"/>
    </source>
</evidence>
<dbReference type="AlphaFoldDB" id="A0A4R1H7R4"/>
<gene>
    <name evidence="12" type="ORF">CLV83_0131</name>
</gene>
<evidence type="ECO:0000313" key="13">
    <source>
        <dbReference type="Proteomes" id="UP000294546"/>
    </source>
</evidence>
<dbReference type="GO" id="GO:0006355">
    <property type="term" value="P:regulation of DNA-templated transcription"/>
    <property type="evidence" value="ECO:0007669"/>
    <property type="project" value="InterPro"/>
</dbReference>
<reference evidence="12 13" key="1">
    <citation type="submission" date="2019-03" db="EMBL/GenBank/DDBJ databases">
        <title>Genomic Encyclopedia of Archaeal and Bacterial Type Strains, Phase II (KMG-II): from individual species to whole genera.</title>
        <authorList>
            <person name="Goeker M."/>
        </authorList>
    </citation>
    <scope>NUCLEOTIDE SEQUENCE [LARGE SCALE GENOMIC DNA]</scope>
    <source>
        <strain evidence="12 13">DSM 27697</strain>
    </source>
</reference>
<dbReference type="InterPro" id="IPR005467">
    <property type="entry name" value="His_kinase_dom"/>
</dbReference>
<dbReference type="CDD" id="cd00075">
    <property type="entry name" value="HATPase"/>
    <property type="match status" value="1"/>
</dbReference>
<sequence>MRESGDWRALRLLSLYRMVLGGALVTLLLLPVEKLSFVNQQSALFSMTALVYLILSIGFSFGIGSRDVSRQVPFVFQMLIDLAVLSLLDFASGASPSVFATLTLVPVTFAGFWQPGRWTQLYALLAIIGVLLASMSAREWVDESFPLADLGVLALAHLTIALVSGLAGRSVADTRFQMGQKELDLESLTQLNALIVQRMDEGVVVVDSDDVVRLINPSAADLFGIRPENALHRPLSELSRPLDDLLKVWRKGEKLESERILPLRLQLTATGRGRDQRALLMLENMEQQDSRLQREKLAALGRLTASLAHEIRNPLAAISHATQLLAESPSLSDQDQPLISIQLGQVRRLNRLIQDVLTLSRRKTPQWEDLELNSWLEALREEWRLSWPDLYRSLRLSIEDSLIQVRADPDHLRQLLTLLLDNSLRHGVPETGEAIIRLSLYREDPNATPCIEIMDNGPGITDDKLGMIYEPFYSTRHEGTGLGLYIAKELCEANYCELKYSTGVGYSGTQTRSAKGGCFRITFPMERPVKSVSSSKEAVSG</sequence>
<dbReference type="InterPro" id="IPR000014">
    <property type="entry name" value="PAS"/>
</dbReference>
<comment type="catalytic activity">
    <reaction evidence="1">
        <text>ATP + protein L-histidine = ADP + protein N-phospho-L-histidine.</text>
        <dbReference type="EC" id="2.7.13.3"/>
    </reaction>
</comment>
<feature type="domain" description="Histidine kinase" evidence="10">
    <location>
        <begin position="306"/>
        <end position="527"/>
    </location>
</feature>
<feature type="transmembrane region" description="Helical" evidence="9">
    <location>
        <begin position="42"/>
        <end position="62"/>
    </location>
</feature>
<dbReference type="Proteomes" id="UP000294546">
    <property type="component" value="Unassembled WGS sequence"/>
</dbReference>
<evidence type="ECO:0000259" key="10">
    <source>
        <dbReference type="PROSITE" id="PS50109"/>
    </source>
</evidence>
<dbReference type="SMART" id="SM00388">
    <property type="entry name" value="HisKA"/>
    <property type="match status" value="1"/>
</dbReference>
<dbReference type="InterPro" id="IPR036890">
    <property type="entry name" value="HATPase_C_sf"/>
</dbReference>
<dbReference type="InterPro" id="IPR004358">
    <property type="entry name" value="Sig_transdc_His_kin-like_C"/>
</dbReference>
<keyword evidence="8" id="KW-0902">Two-component regulatory system</keyword>
<evidence type="ECO:0000259" key="11">
    <source>
        <dbReference type="PROSITE" id="PS50112"/>
    </source>
</evidence>
<dbReference type="Pfam" id="PF00989">
    <property type="entry name" value="PAS"/>
    <property type="match status" value="1"/>
</dbReference>
<organism evidence="12 13">
    <name type="scientific">Marinobacterium mangrovicola</name>
    <dbReference type="NCBI Taxonomy" id="1476959"/>
    <lineage>
        <taxon>Bacteria</taxon>
        <taxon>Pseudomonadati</taxon>
        <taxon>Pseudomonadota</taxon>
        <taxon>Gammaproteobacteria</taxon>
        <taxon>Oceanospirillales</taxon>
        <taxon>Oceanospirillaceae</taxon>
        <taxon>Marinobacterium</taxon>
    </lineage>
</organism>
<dbReference type="InterPro" id="IPR013767">
    <property type="entry name" value="PAS_fold"/>
</dbReference>
<dbReference type="Pfam" id="PF02518">
    <property type="entry name" value="HATPase_c"/>
    <property type="match status" value="1"/>
</dbReference>
<keyword evidence="3" id="KW-0597">Phosphoprotein</keyword>
<evidence type="ECO:0000256" key="7">
    <source>
        <dbReference type="ARBA" id="ARBA00022840"/>
    </source>
</evidence>
<evidence type="ECO:0000256" key="2">
    <source>
        <dbReference type="ARBA" id="ARBA00012438"/>
    </source>
</evidence>
<feature type="domain" description="PAS" evidence="11">
    <location>
        <begin position="195"/>
        <end position="243"/>
    </location>
</feature>
<dbReference type="PANTHER" id="PTHR43065">
    <property type="entry name" value="SENSOR HISTIDINE KINASE"/>
    <property type="match status" value="1"/>
</dbReference>
<feature type="transmembrane region" description="Helical" evidence="9">
    <location>
        <begin position="121"/>
        <end position="138"/>
    </location>
</feature>
<dbReference type="SMART" id="SM00387">
    <property type="entry name" value="HATPase_c"/>
    <property type="match status" value="1"/>
</dbReference>
<keyword evidence="9" id="KW-0812">Transmembrane</keyword>
<dbReference type="InterPro" id="IPR003661">
    <property type="entry name" value="HisK_dim/P_dom"/>
</dbReference>
<dbReference type="InterPro" id="IPR035965">
    <property type="entry name" value="PAS-like_dom_sf"/>
</dbReference>
<feature type="transmembrane region" description="Helical" evidence="9">
    <location>
        <begin position="150"/>
        <end position="172"/>
    </location>
</feature>
<feature type="transmembrane region" description="Helical" evidence="9">
    <location>
        <begin position="12"/>
        <end position="30"/>
    </location>
</feature>
<dbReference type="SUPFAM" id="SSF55874">
    <property type="entry name" value="ATPase domain of HSP90 chaperone/DNA topoisomerase II/histidine kinase"/>
    <property type="match status" value="1"/>
</dbReference>
<dbReference type="InterPro" id="IPR036097">
    <property type="entry name" value="HisK_dim/P_sf"/>
</dbReference>
<evidence type="ECO:0000256" key="9">
    <source>
        <dbReference type="SAM" id="Phobius"/>
    </source>
</evidence>
<dbReference type="InterPro" id="IPR003594">
    <property type="entry name" value="HATPase_dom"/>
</dbReference>
<evidence type="ECO:0000313" key="12">
    <source>
        <dbReference type="EMBL" id="TCK16423.1"/>
    </source>
</evidence>
<dbReference type="Gene3D" id="3.30.450.20">
    <property type="entry name" value="PAS domain"/>
    <property type="match status" value="1"/>
</dbReference>
<accession>A0A4R1H7R4</accession>
<keyword evidence="5" id="KW-0547">Nucleotide-binding</keyword>
<dbReference type="PROSITE" id="PS50109">
    <property type="entry name" value="HIS_KIN"/>
    <property type="match status" value="1"/>
</dbReference>
<dbReference type="SUPFAM" id="SSF47384">
    <property type="entry name" value="Homodimeric domain of signal transducing histidine kinase"/>
    <property type="match status" value="1"/>
</dbReference>
<dbReference type="Pfam" id="PF25323">
    <property type="entry name" value="6TM_PilS"/>
    <property type="match status" value="1"/>
</dbReference>
<keyword evidence="4" id="KW-0808">Transferase</keyword>
<keyword evidence="9" id="KW-1133">Transmembrane helix</keyword>
<dbReference type="RefSeq" id="WP_132286063.1">
    <property type="nucleotide sequence ID" value="NZ_SMFU01000002.1"/>
</dbReference>
<dbReference type="PRINTS" id="PR00344">
    <property type="entry name" value="BCTRLSENSOR"/>
</dbReference>
<proteinExistence type="predicted"/>
<keyword evidence="7" id="KW-0067">ATP-binding</keyword>
<keyword evidence="13" id="KW-1185">Reference proteome</keyword>
<comment type="caution">
    <text evidence="12">The sequence shown here is derived from an EMBL/GenBank/DDBJ whole genome shotgun (WGS) entry which is preliminary data.</text>
</comment>
<dbReference type="GO" id="GO:0005524">
    <property type="term" value="F:ATP binding"/>
    <property type="evidence" value="ECO:0007669"/>
    <property type="project" value="UniProtKB-KW"/>
</dbReference>
<dbReference type="SUPFAM" id="SSF55785">
    <property type="entry name" value="PYP-like sensor domain (PAS domain)"/>
    <property type="match status" value="1"/>
</dbReference>
<keyword evidence="9" id="KW-0472">Membrane</keyword>
<dbReference type="Pfam" id="PF00512">
    <property type="entry name" value="HisKA"/>
    <property type="match status" value="1"/>
</dbReference>
<evidence type="ECO:0000256" key="5">
    <source>
        <dbReference type="ARBA" id="ARBA00022741"/>
    </source>
</evidence>
<evidence type="ECO:0000256" key="4">
    <source>
        <dbReference type="ARBA" id="ARBA00022679"/>
    </source>
</evidence>
<dbReference type="GO" id="GO:0000155">
    <property type="term" value="F:phosphorelay sensor kinase activity"/>
    <property type="evidence" value="ECO:0007669"/>
    <property type="project" value="InterPro"/>
</dbReference>
<dbReference type="Gene3D" id="3.30.565.10">
    <property type="entry name" value="Histidine kinase-like ATPase, C-terminal domain"/>
    <property type="match status" value="1"/>
</dbReference>
<evidence type="ECO:0000256" key="1">
    <source>
        <dbReference type="ARBA" id="ARBA00000085"/>
    </source>
</evidence>
<dbReference type="Gene3D" id="1.10.287.130">
    <property type="match status" value="1"/>
</dbReference>
<keyword evidence="6" id="KW-0418">Kinase</keyword>
<dbReference type="EMBL" id="SMFU01000002">
    <property type="protein sequence ID" value="TCK16423.1"/>
    <property type="molecule type" value="Genomic_DNA"/>
</dbReference>
<dbReference type="PANTHER" id="PTHR43065:SF52">
    <property type="entry name" value="SENSOR PROTEIN KINASE PILS"/>
    <property type="match status" value="1"/>
</dbReference>
<dbReference type="CDD" id="cd00082">
    <property type="entry name" value="HisKA"/>
    <property type="match status" value="1"/>
</dbReference>
<evidence type="ECO:0000256" key="8">
    <source>
        <dbReference type="ARBA" id="ARBA00023012"/>
    </source>
</evidence>
<name>A0A4R1H7R4_9GAMM</name>
<dbReference type="OrthoDB" id="9776727at2"/>